<dbReference type="GO" id="GO:0008270">
    <property type="term" value="F:zinc ion binding"/>
    <property type="evidence" value="ECO:0007669"/>
    <property type="project" value="InterPro"/>
</dbReference>
<keyword evidence="4 9" id="KW-0378">Hydrolase</keyword>
<dbReference type="SUPFAM" id="SSF55486">
    <property type="entry name" value="Metalloproteases ('zincins'), catalytic domain"/>
    <property type="match status" value="1"/>
</dbReference>
<keyword evidence="3 9" id="KW-0479">Metal-binding</keyword>
<dbReference type="PANTHER" id="PTHR10127:SF850">
    <property type="entry name" value="METALLOENDOPEPTIDASE"/>
    <property type="match status" value="1"/>
</dbReference>
<dbReference type="GO" id="GO:0004222">
    <property type="term" value="F:metalloendopeptidase activity"/>
    <property type="evidence" value="ECO:0007669"/>
    <property type="project" value="UniProtKB-UniRule"/>
</dbReference>
<dbReference type="SMART" id="SM00235">
    <property type="entry name" value="ZnMc"/>
    <property type="match status" value="1"/>
</dbReference>
<proteinExistence type="predicted"/>
<dbReference type="PRINTS" id="PR00480">
    <property type="entry name" value="ASTACIN"/>
</dbReference>
<dbReference type="EMBL" id="KZ361592">
    <property type="protein sequence ID" value="PIO58315.1"/>
    <property type="molecule type" value="Genomic_DNA"/>
</dbReference>
<evidence type="ECO:0000256" key="3">
    <source>
        <dbReference type="ARBA" id="ARBA00022723"/>
    </source>
</evidence>
<sequence>MADFMEKLRKAARSKPTLDGEQRSVLEKSLESFKRKNVDKVVPMVLSVEQANVESGSADNLFQEDIILSNYVPFATKFRFFLREQQEEILSNIGSARSKRQAYISENATDNGKWTTRVVPYALDIGSAAHELGHALGFWHTHARHDRDDYITVNWENIDPPICGEELNATSNWTQLVTADSSNMTQGGEDGYKRCVYWLRAPEGSNIEVKLTRLSENVAADGCIYAGVEIKALQDQGLTGYRFCSKDDVNTTLISNSSMVPVISYMRRRRNDTVTEEEGQAICGRKALRKRLSTEKFMCDKCKCDRLLFA</sequence>
<evidence type="ECO:0000256" key="6">
    <source>
        <dbReference type="ARBA" id="ARBA00023049"/>
    </source>
</evidence>
<gene>
    <name evidence="11" type="ORF">TELCIR_20252</name>
</gene>
<dbReference type="InterPro" id="IPR001506">
    <property type="entry name" value="Peptidase_M12A"/>
</dbReference>
<protein>
    <recommendedName>
        <fullName evidence="9">Metalloendopeptidase</fullName>
        <ecNumber evidence="9">3.4.24.-</ecNumber>
    </recommendedName>
</protein>
<keyword evidence="2 9" id="KW-0645">Protease</keyword>
<dbReference type="InterPro" id="IPR000859">
    <property type="entry name" value="CUB_dom"/>
</dbReference>
<comment type="caution">
    <text evidence="8">Lacks conserved residue(s) required for the propagation of feature annotation.</text>
</comment>
<dbReference type="EC" id="3.4.24.-" evidence="9"/>
<comment type="cofactor">
    <cofactor evidence="9">
        <name>Zn(2+)</name>
        <dbReference type="ChEBI" id="CHEBI:29105"/>
    </cofactor>
    <text evidence="9">Binds 1 zinc ion per subunit.</text>
</comment>
<evidence type="ECO:0000256" key="7">
    <source>
        <dbReference type="ARBA" id="ARBA00023157"/>
    </source>
</evidence>
<dbReference type="OrthoDB" id="291007at2759"/>
<dbReference type="InterPro" id="IPR024079">
    <property type="entry name" value="MetalloPept_cat_dom_sf"/>
</dbReference>
<organism evidence="11 12">
    <name type="scientific">Teladorsagia circumcincta</name>
    <name type="common">Brown stomach worm</name>
    <name type="synonym">Ostertagia circumcincta</name>
    <dbReference type="NCBI Taxonomy" id="45464"/>
    <lineage>
        <taxon>Eukaryota</taxon>
        <taxon>Metazoa</taxon>
        <taxon>Ecdysozoa</taxon>
        <taxon>Nematoda</taxon>
        <taxon>Chromadorea</taxon>
        <taxon>Rhabditida</taxon>
        <taxon>Rhabditina</taxon>
        <taxon>Rhabditomorpha</taxon>
        <taxon>Strongyloidea</taxon>
        <taxon>Trichostrongylidae</taxon>
        <taxon>Teladorsagia</taxon>
    </lineage>
</organism>
<dbReference type="PANTHER" id="PTHR10127">
    <property type="entry name" value="DISCOIDIN, CUB, EGF, LAMININ , AND ZINC METALLOPROTEASE DOMAIN CONTAINING"/>
    <property type="match status" value="1"/>
</dbReference>
<evidence type="ECO:0000256" key="5">
    <source>
        <dbReference type="ARBA" id="ARBA00022833"/>
    </source>
</evidence>
<dbReference type="Gene3D" id="3.40.390.10">
    <property type="entry name" value="Collagenase (Catalytic Domain)"/>
    <property type="match status" value="1"/>
</dbReference>
<dbReference type="SUPFAM" id="SSF49854">
    <property type="entry name" value="Spermadhesin, CUB domain"/>
    <property type="match status" value="1"/>
</dbReference>
<dbReference type="GO" id="GO:0006508">
    <property type="term" value="P:proteolysis"/>
    <property type="evidence" value="ECO:0007669"/>
    <property type="project" value="UniProtKB-KW"/>
</dbReference>
<keyword evidence="6 9" id="KW-0482">Metalloprotease</keyword>
<evidence type="ECO:0000256" key="2">
    <source>
        <dbReference type="ARBA" id="ARBA00022670"/>
    </source>
</evidence>
<evidence type="ECO:0000256" key="8">
    <source>
        <dbReference type="PROSITE-ProRule" id="PRU00059"/>
    </source>
</evidence>
<keyword evidence="12" id="KW-1185">Reference proteome</keyword>
<accession>A0A2G9TK70</accession>
<reference evidence="11 12" key="1">
    <citation type="submission" date="2015-09" db="EMBL/GenBank/DDBJ databases">
        <title>Draft genome of the parasitic nematode Teladorsagia circumcincta isolate WARC Sus (inbred).</title>
        <authorList>
            <person name="Mitreva M."/>
        </authorList>
    </citation>
    <scope>NUCLEOTIDE SEQUENCE [LARGE SCALE GENOMIC DNA]</scope>
    <source>
        <strain evidence="11 12">S</strain>
    </source>
</reference>
<evidence type="ECO:0000259" key="10">
    <source>
        <dbReference type="PROSITE" id="PS01180"/>
    </source>
</evidence>
<dbReference type="Proteomes" id="UP000230423">
    <property type="component" value="Unassembled WGS sequence"/>
</dbReference>
<keyword evidence="5 9" id="KW-0862">Zinc</keyword>
<evidence type="ECO:0000256" key="9">
    <source>
        <dbReference type="RuleBase" id="RU361183"/>
    </source>
</evidence>
<evidence type="ECO:0000313" key="11">
    <source>
        <dbReference type="EMBL" id="PIO58315.1"/>
    </source>
</evidence>
<dbReference type="InterPro" id="IPR035914">
    <property type="entry name" value="Sperma_CUB_dom_sf"/>
</dbReference>
<evidence type="ECO:0000256" key="1">
    <source>
        <dbReference type="ARBA" id="ARBA00022536"/>
    </source>
</evidence>
<evidence type="ECO:0000313" key="12">
    <source>
        <dbReference type="Proteomes" id="UP000230423"/>
    </source>
</evidence>
<keyword evidence="1" id="KW-0245">EGF-like domain</keyword>
<evidence type="ECO:0000256" key="4">
    <source>
        <dbReference type="ARBA" id="ARBA00022801"/>
    </source>
</evidence>
<dbReference type="InterPro" id="IPR006026">
    <property type="entry name" value="Peptidase_Metallo"/>
</dbReference>
<dbReference type="AlphaFoldDB" id="A0A2G9TK70"/>
<dbReference type="PROSITE" id="PS01180">
    <property type="entry name" value="CUB"/>
    <property type="match status" value="1"/>
</dbReference>
<dbReference type="Pfam" id="PF01400">
    <property type="entry name" value="Astacin"/>
    <property type="match status" value="1"/>
</dbReference>
<feature type="domain" description="CUB" evidence="10">
    <location>
        <begin position="163"/>
        <end position="292"/>
    </location>
</feature>
<keyword evidence="7" id="KW-1015">Disulfide bond</keyword>
<name>A0A2G9TK70_TELCI</name>